<reference evidence="3 4" key="1">
    <citation type="submission" date="2016-04" db="EMBL/GenBank/DDBJ databases">
        <title>A degradative enzymes factory behind the ericoid mycorrhizal symbiosis.</title>
        <authorList>
            <consortium name="DOE Joint Genome Institute"/>
            <person name="Martino E."/>
            <person name="Morin E."/>
            <person name="Grelet G."/>
            <person name="Kuo A."/>
            <person name="Kohler A."/>
            <person name="Daghino S."/>
            <person name="Barry K."/>
            <person name="Choi C."/>
            <person name="Cichocki N."/>
            <person name="Clum A."/>
            <person name="Copeland A."/>
            <person name="Hainaut M."/>
            <person name="Haridas S."/>
            <person name="Labutti K."/>
            <person name="Lindquist E."/>
            <person name="Lipzen A."/>
            <person name="Khouja H.-R."/>
            <person name="Murat C."/>
            <person name="Ohm R."/>
            <person name="Olson A."/>
            <person name="Spatafora J."/>
            <person name="Veneault-Fourrey C."/>
            <person name="Henrissat B."/>
            <person name="Grigoriev I."/>
            <person name="Martin F."/>
            <person name="Perotto S."/>
        </authorList>
    </citation>
    <scope>NUCLEOTIDE SEQUENCE [LARGE SCALE GENOMIC DNA]</scope>
    <source>
        <strain evidence="3 4">F</strain>
    </source>
</reference>
<accession>A0A2J6R7Y6</accession>
<feature type="region of interest" description="Disordered" evidence="1">
    <location>
        <begin position="170"/>
        <end position="197"/>
    </location>
</feature>
<feature type="region of interest" description="Disordered" evidence="1">
    <location>
        <begin position="216"/>
        <end position="260"/>
    </location>
</feature>
<feature type="compositionally biased region" description="Low complexity" evidence="1">
    <location>
        <begin position="398"/>
        <end position="413"/>
    </location>
</feature>
<evidence type="ECO:0000259" key="2">
    <source>
        <dbReference type="SMART" id="SM00355"/>
    </source>
</evidence>
<dbReference type="Pfam" id="PF26177">
    <property type="entry name" value="zf_C2H2_17_1st"/>
    <property type="match status" value="1"/>
</dbReference>
<gene>
    <name evidence="3" type="ORF">L207DRAFT_436461</name>
</gene>
<name>A0A2J6R7Y6_HYAVF</name>
<dbReference type="InterPro" id="IPR059095">
    <property type="entry name" value="Znf_C2H2_17_2nd"/>
</dbReference>
<protein>
    <recommendedName>
        <fullName evidence="2">C2H2-type domain-containing protein</fullName>
    </recommendedName>
</protein>
<feature type="domain" description="C2H2-type" evidence="2">
    <location>
        <begin position="325"/>
        <end position="351"/>
    </location>
</feature>
<keyword evidence="4" id="KW-1185">Reference proteome</keyword>
<feature type="domain" description="C2H2-type" evidence="2">
    <location>
        <begin position="361"/>
        <end position="391"/>
    </location>
</feature>
<dbReference type="AlphaFoldDB" id="A0A2J6R7Y6"/>
<sequence>MSRQLSTDSIGAHSQGTSYSVYSFDHIRSLSMYPHGSQMSFHAPSVRSDGSNRSNSPVDLYTPTHQDLQEFDSYSYHNGEDLSGAHPMFQRDLMADVAPAHVPMASGPSYNPFGHSEDEMFSLTTGSNSLPSQVPVSRESLSFHPSAVMNPNDLWDSAAHFLDSQRSSPTLLEDPWALPPPQMTTSTTNSPMEYSPSLEGVSPRYVQDFADLVEQPPYTTTGDRVTRKLGPRQSKVTSDLAAASRRPRVPGSSETSDESFKLVGRSSLDLDNTAREHPLYHNVTPKADGLYHCPFEDDPKANCTHKPEKLKCNYDKFVDSHLKPYKCKVNTCKELCFSSTACLLRHEREAHAMHGHGDKPFLCTYEGCERGVPGNGFPRHWNLRDHMKRVHNDPGHQPKSNASGSPPASGPATKSKKRKASEATNDAPFMEKPQKRNTSPPAVTRQQQEPSLVDRYQEKQQILLETVAKLQDPRNADNMTLLRNANDCIKVMVQTTQRINSAPVGQNSNQQSG</sequence>
<dbReference type="STRING" id="1149755.A0A2J6R7Y6"/>
<evidence type="ECO:0000256" key="1">
    <source>
        <dbReference type="SAM" id="MobiDB-lite"/>
    </source>
</evidence>
<dbReference type="Proteomes" id="UP000235786">
    <property type="component" value="Unassembled WGS sequence"/>
</dbReference>
<dbReference type="EMBL" id="KZ613953">
    <property type="protein sequence ID" value="PMD34633.1"/>
    <property type="molecule type" value="Genomic_DNA"/>
</dbReference>
<proteinExistence type="predicted"/>
<evidence type="ECO:0000313" key="4">
    <source>
        <dbReference type="Proteomes" id="UP000235786"/>
    </source>
</evidence>
<dbReference type="SMART" id="SM00355">
    <property type="entry name" value="ZnF_C2H2"/>
    <property type="match status" value="2"/>
</dbReference>
<feature type="compositionally biased region" description="Polar residues" evidence="1">
    <location>
        <begin position="183"/>
        <end position="192"/>
    </location>
</feature>
<dbReference type="InterPro" id="IPR059009">
    <property type="entry name" value="Znf_C2H2_17_1st"/>
</dbReference>
<dbReference type="Pfam" id="PF26176">
    <property type="entry name" value="zf_C2H2_17_2"/>
    <property type="match status" value="1"/>
</dbReference>
<dbReference type="OrthoDB" id="5062908at2759"/>
<dbReference type="InterPro" id="IPR013087">
    <property type="entry name" value="Znf_C2H2_type"/>
</dbReference>
<evidence type="ECO:0000313" key="3">
    <source>
        <dbReference type="EMBL" id="PMD34633.1"/>
    </source>
</evidence>
<organism evidence="3 4">
    <name type="scientific">Hyaloscypha variabilis (strain UAMH 11265 / GT02V1 / F)</name>
    <name type="common">Meliniomyces variabilis</name>
    <dbReference type="NCBI Taxonomy" id="1149755"/>
    <lineage>
        <taxon>Eukaryota</taxon>
        <taxon>Fungi</taxon>
        <taxon>Dikarya</taxon>
        <taxon>Ascomycota</taxon>
        <taxon>Pezizomycotina</taxon>
        <taxon>Leotiomycetes</taxon>
        <taxon>Helotiales</taxon>
        <taxon>Hyaloscyphaceae</taxon>
        <taxon>Hyaloscypha</taxon>
        <taxon>Hyaloscypha variabilis</taxon>
    </lineage>
</organism>
<feature type="region of interest" description="Disordered" evidence="1">
    <location>
        <begin position="388"/>
        <end position="453"/>
    </location>
</feature>
<dbReference type="Gene3D" id="3.30.160.60">
    <property type="entry name" value="Classic Zinc Finger"/>
    <property type="match status" value="1"/>
</dbReference>
<feature type="compositionally biased region" description="Polar residues" evidence="1">
    <location>
        <begin position="436"/>
        <end position="450"/>
    </location>
</feature>